<keyword evidence="2" id="KW-1185">Reference proteome</keyword>
<reference evidence="1 2" key="1">
    <citation type="journal article" date="2002" name="Proc. Natl. Acad. Sci. U.S.A.">
        <title>Extensive mosaic structure revealed by the complete genome sequence of uropathogenic Escherichia coli.</title>
        <authorList>
            <person name="Welch R.A."/>
            <person name="Burland V."/>
            <person name="Plunkett G.III."/>
            <person name="Redford P."/>
            <person name="Roesch P."/>
            <person name="Rasko D."/>
            <person name="Buckles E.L."/>
            <person name="Liou S.R."/>
            <person name="Boutin A."/>
            <person name="Hackett J."/>
            <person name="Stroud D."/>
            <person name="Mayhew G.F."/>
            <person name="Rose D.J."/>
            <person name="Zhou S."/>
            <person name="Schwartz D.C."/>
            <person name="Perna N.T."/>
            <person name="Mobley H.L."/>
            <person name="Donnenberg M.S."/>
            <person name="Blattner F.R."/>
        </authorList>
    </citation>
    <scope>NUCLEOTIDE SEQUENCE [LARGE SCALE GENOMIC DNA]</scope>
    <source>
        <strain evidence="2">CFT073 / ATCC 700928 / UPEC</strain>
    </source>
</reference>
<dbReference type="Proteomes" id="UP000001410">
    <property type="component" value="Chromosome"/>
</dbReference>
<dbReference type="EMBL" id="AE014075">
    <property type="protein sequence ID" value="AAN82746.1"/>
    <property type="molecule type" value="Genomic_DNA"/>
</dbReference>
<evidence type="ECO:0000313" key="2">
    <source>
        <dbReference type="Proteomes" id="UP000001410"/>
    </source>
</evidence>
<name>A0A0H2VBT3_ECOL6</name>
<sequence length="61" mass="7225">MSLTKYDIMDNKIISFVRENAQHSSLQTWRTTLPDKEGVLLLNYQKYSAILRDIYANSFPW</sequence>
<protein>
    <submittedName>
        <fullName evidence="1">Uncharacterized protein</fullName>
    </submittedName>
</protein>
<dbReference type="AlphaFoldDB" id="A0A0H2VBT3"/>
<proteinExistence type="predicted"/>
<dbReference type="HOGENOM" id="CLU_3061047_0_0_6"/>
<dbReference type="KEGG" id="ecc:c4310"/>
<gene>
    <name evidence="1" type="ordered locus">c4310</name>
</gene>
<accession>A0A0H2VBT3</accession>
<evidence type="ECO:0000313" key="1">
    <source>
        <dbReference type="EMBL" id="AAN82746.1"/>
    </source>
</evidence>
<organism evidence="1 2">
    <name type="scientific">Escherichia coli O6:H1 (strain CFT073 / ATCC 700928 / UPEC)</name>
    <dbReference type="NCBI Taxonomy" id="199310"/>
    <lineage>
        <taxon>Bacteria</taxon>
        <taxon>Pseudomonadati</taxon>
        <taxon>Pseudomonadota</taxon>
        <taxon>Gammaproteobacteria</taxon>
        <taxon>Enterobacterales</taxon>
        <taxon>Enterobacteriaceae</taxon>
        <taxon>Escherichia</taxon>
    </lineage>
</organism>